<dbReference type="InterPro" id="IPR027417">
    <property type="entry name" value="P-loop_NTPase"/>
</dbReference>
<dbReference type="SMART" id="SM00382">
    <property type="entry name" value="AAA"/>
    <property type="match status" value="1"/>
</dbReference>
<dbReference type="GO" id="GO:0005524">
    <property type="term" value="F:ATP binding"/>
    <property type="evidence" value="ECO:0007669"/>
    <property type="project" value="UniProtKB-KW"/>
</dbReference>
<dbReference type="Pfam" id="PF00005">
    <property type="entry name" value="ABC_tran"/>
    <property type="match status" value="1"/>
</dbReference>
<reference evidence="4" key="2">
    <citation type="submission" date="2021-04" db="EMBL/GenBank/DDBJ databases">
        <authorList>
            <person name="Gilroy R."/>
        </authorList>
    </citation>
    <scope>NUCLEOTIDE SEQUENCE</scope>
    <source>
        <strain evidence="4">ChiBcec8-13705</strain>
    </source>
</reference>
<accession>A0A9D2M5K1</accession>
<proteinExistence type="predicted"/>
<evidence type="ECO:0000313" key="4">
    <source>
        <dbReference type="EMBL" id="HJB41041.1"/>
    </source>
</evidence>
<dbReference type="EMBL" id="DWYG01000010">
    <property type="protein sequence ID" value="HJB41041.1"/>
    <property type="molecule type" value="Genomic_DNA"/>
</dbReference>
<feature type="domain" description="ABC transporter" evidence="3">
    <location>
        <begin position="4"/>
        <end position="237"/>
    </location>
</feature>
<evidence type="ECO:0000313" key="5">
    <source>
        <dbReference type="Proteomes" id="UP000886803"/>
    </source>
</evidence>
<dbReference type="Gene3D" id="3.40.50.300">
    <property type="entry name" value="P-loop containing nucleotide triphosphate hydrolases"/>
    <property type="match status" value="1"/>
</dbReference>
<reference evidence="4" key="1">
    <citation type="journal article" date="2021" name="PeerJ">
        <title>Extensive microbial diversity within the chicken gut microbiome revealed by metagenomics and culture.</title>
        <authorList>
            <person name="Gilroy R."/>
            <person name="Ravi A."/>
            <person name="Getino M."/>
            <person name="Pursley I."/>
            <person name="Horton D.L."/>
            <person name="Alikhan N.F."/>
            <person name="Baker D."/>
            <person name="Gharbi K."/>
            <person name="Hall N."/>
            <person name="Watson M."/>
            <person name="Adriaenssens E.M."/>
            <person name="Foster-Nyarko E."/>
            <person name="Jarju S."/>
            <person name="Secka A."/>
            <person name="Antonio M."/>
            <person name="Oren A."/>
            <person name="Chaudhuri R.R."/>
            <person name="La Ragione R."/>
            <person name="Hildebrand F."/>
            <person name="Pallen M.J."/>
        </authorList>
    </citation>
    <scope>NUCLEOTIDE SEQUENCE</scope>
    <source>
        <strain evidence="4">ChiBcec8-13705</strain>
    </source>
</reference>
<dbReference type="PANTHER" id="PTHR42794">
    <property type="entry name" value="HEMIN IMPORT ATP-BINDING PROTEIN HMUV"/>
    <property type="match status" value="1"/>
</dbReference>
<dbReference type="PROSITE" id="PS50893">
    <property type="entry name" value="ABC_TRANSPORTER_2"/>
    <property type="match status" value="1"/>
</dbReference>
<dbReference type="Proteomes" id="UP000886803">
    <property type="component" value="Unassembled WGS sequence"/>
</dbReference>
<dbReference type="InterPro" id="IPR003593">
    <property type="entry name" value="AAA+_ATPase"/>
</dbReference>
<gene>
    <name evidence="4" type="ORF">H9945_00915</name>
</gene>
<name>A0A9D2M5K1_9FIRM</name>
<organism evidence="4 5">
    <name type="scientific">Candidatus Gemmiger avicola</name>
    <dbReference type="NCBI Taxonomy" id="2838605"/>
    <lineage>
        <taxon>Bacteria</taxon>
        <taxon>Bacillati</taxon>
        <taxon>Bacillota</taxon>
        <taxon>Clostridia</taxon>
        <taxon>Eubacteriales</taxon>
        <taxon>Gemmiger</taxon>
    </lineage>
</organism>
<dbReference type="GO" id="GO:0016887">
    <property type="term" value="F:ATP hydrolysis activity"/>
    <property type="evidence" value="ECO:0007669"/>
    <property type="project" value="InterPro"/>
</dbReference>
<evidence type="ECO:0000256" key="2">
    <source>
        <dbReference type="ARBA" id="ARBA00022840"/>
    </source>
</evidence>
<keyword evidence="2 4" id="KW-0067">ATP-binding</keyword>
<dbReference type="AlphaFoldDB" id="A0A9D2M5K1"/>
<dbReference type="SUPFAM" id="SSF52540">
    <property type="entry name" value="P-loop containing nucleoside triphosphate hydrolases"/>
    <property type="match status" value="1"/>
</dbReference>
<evidence type="ECO:0000259" key="3">
    <source>
        <dbReference type="PROSITE" id="PS50893"/>
    </source>
</evidence>
<dbReference type="InterPro" id="IPR003439">
    <property type="entry name" value="ABC_transporter-like_ATP-bd"/>
</dbReference>
<dbReference type="PANTHER" id="PTHR42794:SF2">
    <property type="entry name" value="ABC TRANSPORTER ATP-BINDING PROTEIN"/>
    <property type="match status" value="1"/>
</dbReference>
<comment type="caution">
    <text evidence="4">The sequence shown here is derived from an EMBL/GenBank/DDBJ whole genome shotgun (WGS) entry which is preliminary data.</text>
</comment>
<sequence length="263" mass="28230">MSFFTVEGLAAGYGRRPVLSGVDFTLEAGKLYGVLGANGSGKTTLLKAACGILPHRGRCLLEGQALETQSVRMRARQCGYIPQRSGIGIDLSALEVVLMGFNPQLGLLERPSAAMQAKAREALRQVGLEDRADENYQHLSEGQKQLCILARTLAADARLLLLDEPESALDFQHRHRLLALLRGWAGAGRRAALVALHDPALALNGCDGLLILAEGRVQGTLRPAADEPAAIEAALRILYGPVSVRRCQNRAGNPQLVLLKEEG</sequence>
<protein>
    <submittedName>
        <fullName evidence="4">ABC transporter ATP-binding protein</fullName>
    </submittedName>
</protein>
<evidence type="ECO:0000256" key="1">
    <source>
        <dbReference type="ARBA" id="ARBA00022741"/>
    </source>
</evidence>
<keyword evidence="1" id="KW-0547">Nucleotide-binding</keyword>